<protein>
    <submittedName>
        <fullName evidence="6">Fructose-bisphosphate aldolase-lysine N-methyltransferase, chloroplastic</fullName>
    </submittedName>
</protein>
<evidence type="ECO:0000256" key="3">
    <source>
        <dbReference type="ARBA" id="ARBA00022691"/>
    </source>
</evidence>
<feature type="domain" description="Rubisco LSMT substrate-binding" evidence="5">
    <location>
        <begin position="297"/>
        <end position="443"/>
    </location>
</feature>
<keyword evidence="7" id="KW-1185">Reference proteome</keyword>
<organism evidence="6 7">
    <name type="scientific">Heracleum sosnowskyi</name>
    <dbReference type="NCBI Taxonomy" id="360622"/>
    <lineage>
        <taxon>Eukaryota</taxon>
        <taxon>Viridiplantae</taxon>
        <taxon>Streptophyta</taxon>
        <taxon>Embryophyta</taxon>
        <taxon>Tracheophyta</taxon>
        <taxon>Spermatophyta</taxon>
        <taxon>Magnoliopsida</taxon>
        <taxon>eudicotyledons</taxon>
        <taxon>Gunneridae</taxon>
        <taxon>Pentapetalae</taxon>
        <taxon>asterids</taxon>
        <taxon>campanulids</taxon>
        <taxon>Apiales</taxon>
        <taxon>Apiaceae</taxon>
        <taxon>Apioideae</taxon>
        <taxon>apioid superclade</taxon>
        <taxon>Tordylieae</taxon>
        <taxon>Tordyliinae</taxon>
        <taxon>Heracleum</taxon>
    </lineage>
</organism>
<dbReference type="Gene3D" id="3.90.1420.10">
    <property type="entry name" value="Rubisco LSMT, substrate-binding domain"/>
    <property type="match status" value="1"/>
</dbReference>
<dbReference type="InterPro" id="IPR046341">
    <property type="entry name" value="SET_dom_sf"/>
</dbReference>
<reference evidence="6" key="2">
    <citation type="submission" date="2023-05" db="EMBL/GenBank/DDBJ databases">
        <authorList>
            <person name="Schelkunov M.I."/>
        </authorList>
    </citation>
    <scope>NUCLEOTIDE SEQUENCE</scope>
    <source>
        <strain evidence="6">Hsosn_3</strain>
        <tissue evidence="6">Leaf</tissue>
    </source>
</reference>
<dbReference type="PANTHER" id="PTHR13271:SF134">
    <property type="entry name" value="OS01G0976450 PROTEIN"/>
    <property type="match status" value="1"/>
</dbReference>
<dbReference type="InterPro" id="IPR015353">
    <property type="entry name" value="Rubisco_LSMT_subst-bd"/>
</dbReference>
<reference evidence="6" key="1">
    <citation type="submission" date="2023-02" db="EMBL/GenBank/DDBJ databases">
        <title>Genome of toxic invasive species Heracleum sosnowskyi carries increased number of genes despite the absence of recent whole-genome duplications.</title>
        <authorList>
            <person name="Schelkunov M."/>
            <person name="Shtratnikova V."/>
            <person name="Makarenko M."/>
            <person name="Klepikova A."/>
            <person name="Omelchenko D."/>
            <person name="Novikova G."/>
            <person name="Obukhova E."/>
            <person name="Bogdanov V."/>
            <person name="Penin A."/>
            <person name="Logacheva M."/>
        </authorList>
    </citation>
    <scope>NUCLEOTIDE SEQUENCE</scope>
    <source>
        <strain evidence="6">Hsosn_3</strain>
        <tissue evidence="6">Leaf</tissue>
    </source>
</reference>
<keyword evidence="3" id="KW-0949">S-adenosyl-L-methionine</keyword>
<keyword evidence="2" id="KW-0808">Transferase</keyword>
<comment type="caution">
    <text evidence="6">The sequence shown here is derived from an EMBL/GenBank/DDBJ whole genome shotgun (WGS) entry which is preliminary data.</text>
</comment>
<dbReference type="InterPro" id="IPR001214">
    <property type="entry name" value="SET_dom"/>
</dbReference>
<evidence type="ECO:0000259" key="4">
    <source>
        <dbReference type="Pfam" id="PF00856"/>
    </source>
</evidence>
<dbReference type="GO" id="GO:0016279">
    <property type="term" value="F:protein-lysine N-methyltransferase activity"/>
    <property type="evidence" value="ECO:0007669"/>
    <property type="project" value="TreeGrafter"/>
</dbReference>
<dbReference type="InterPro" id="IPR036464">
    <property type="entry name" value="Rubisco_LSMT_subst-bd_sf"/>
</dbReference>
<evidence type="ECO:0000313" key="6">
    <source>
        <dbReference type="EMBL" id="KAK1381657.1"/>
    </source>
</evidence>
<evidence type="ECO:0000313" key="7">
    <source>
        <dbReference type="Proteomes" id="UP001237642"/>
    </source>
</evidence>
<dbReference type="Gene3D" id="3.90.1410.10">
    <property type="entry name" value="set domain protein methyltransferase, domain 1"/>
    <property type="match status" value="1"/>
</dbReference>
<dbReference type="GO" id="GO:0032259">
    <property type="term" value="P:methylation"/>
    <property type="evidence" value="ECO:0007669"/>
    <property type="project" value="UniProtKB-KW"/>
</dbReference>
<gene>
    <name evidence="6" type="ORF">POM88_019392</name>
</gene>
<dbReference type="Pfam" id="PF00856">
    <property type="entry name" value="SET"/>
    <property type="match status" value="1"/>
</dbReference>
<proteinExistence type="predicted"/>
<sequence length="475" mass="53245">MNPILGRCSHYYRASLFCATHLNLSTCSLKKSVCSYDEDCLDFLPWLSRKSGGHISPFLSIGNSSTYGRCLFASKCIYTGDSILKVPYSVQLSPDNLPPLIKSLLENEVSDNAKLAVVILVEQKLGENSEWAPYISRLPRLGNLNSTIFWSNEDLEMIEESSLYQETIKQKTQIEEDFLAIKPALQHFPSLFQEVTLKEFKHAYGLVSSRAWTSTKGVSMIPFADFLNHDGISEADVLCDEAKQLSEVIADRDYAPGDQVMIRYGKFSNRTLLLDFGFTLATNVYDQVQIELDIPHHDPLRTMKMDLLCRHSTPVLEDDNAFSSCGNSFVIKQVKSGSRKGRGIPQSLRAFARVICSTSSQELGDLAVEAAKIDGRLARQPLQNHNIELQAHQFLLSRINQLIERYDTAVKSLAVASSLCMSNKVIPRRNLAQDLLNGELRVLKSAGAWLKNYCDTLKQNSKRSNITSSDEEDLL</sequence>
<accession>A0AAD8IBV0</accession>
<dbReference type="FunFam" id="3.90.1410.10:FF:000005">
    <property type="entry name" value="Ribulose-1,5 bisphosphate carboxylase/oxygenase large subunit N-methyltransferase, chloroplastic"/>
    <property type="match status" value="1"/>
</dbReference>
<dbReference type="AlphaFoldDB" id="A0AAD8IBV0"/>
<dbReference type="SUPFAM" id="SSF82199">
    <property type="entry name" value="SET domain"/>
    <property type="match status" value="1"/>
</dbReference>
<dbReference type="EMBL" id="JAUIZM010000005">
    <property type="protein sequence ID" value="KAK1381657.1"/>
    <property type="molecule type" value="Genomic_DNA"/>
</dbReference>
<dbReference type="Proteomes" id="UP001237642">
    <property type="component" value="Unassembled WGS sequence"/>
</dbReference>
<feature type="domain" description="SET" evidence="4">
    <location>
        <begin position="68"/>
        <end position="265"/>
    </location>
</feature>
<dbReference type="SUPFAM" id="SSF81822">
    <property type="entry name" value="RuBisCo LSMT C-terminal, substrate-binding domain"/>
    <property type="match status" value="1"/>
</dbReference>
<evidence type="ECO:0000256" key="1">
    <source>
        <dbReference type="ARBA" id="ARBA00022603"/>
    </source>
</evidence>
<evidence type="ECO:0000256" key="2">
    <source>
        <dbReference type="ARBA" id="ARBA00022679"/>
    </source>
</evidence>
<dbReference type="PANTHER" id="PTHR13271">
    <property type="entry name" value="UNCHARACTERIZED PUTATIVE METHYLTRANSFERASE"/>
    <property type="match status" value="1"/>
</dbReference>
<keyword evidence="1" id="KW-0489">Methyltransferase</keyword>
<dbReference type="Pfam" id="PF09273">
    <property type="entry name" value="Rubis-subs-bind"/>
    <property type="match status" value="1"/>
</dbReference>
<evidence type="ECO:0000259" key="5">
    <source>
        <dbReference type="Pfam" id="PF09273"/>
    </source>
</evidence>
<name>A0AAD8IBV0_9APIA</name>
<dbReference type="InterPro" id="IPR050600">
    <property type="entry name" value="SETD3_SETD6_MTase"/>
</dbReference>